<dbReference type="PANTHER" id="PTHR43045:SF2">
    <property type="entry name" value="INNER MEMBRANE METABOLITE TRANSPORT PROTEIN YHJE"/>
    <property type="match status" value="1"/>
</dbReference>
<evidence type="ECO:0000256" key="1">
    <source>
        <dbReference type="ARBA" id="ARBA00004651"/>
    </source>
</evidence>
<keyword evidence="2" id="KW-0813">Transport</keyword>
<accession>A0ABV0GXX9</accession>
<dbReference type="CDD" id="cd17369">
    <property type="entry name" value="MFS_ShiA_like"/>
    <property type="match status" value="1"/>
</dbReference>
<keyword evidence="4 7" id="KW-0812">Transmembrane</keyword>
<comment type="caution">
    <text evidence="9">The sequence shown here is derived from an EMBL/GenBank/DDBJ whole genome shotgun (WGS) entry which is preliminary data.</text>
</comment>
<dbReference type="SUPFAM" id="SSF103473">
    <property type="entry name" value="MFS general substrate transporter"/>
    <property type="match status" value="1"/>
</dbReference>
<dbReference type="PROSITE" id="PS00217">
    <property type="entry name" value="SUGAR_TRANSPORT_2"/>
    <property type="match status" value="1"/>
</dbReference>
<feature type="transmembrane region" description="Helical" evidence="7">
    <location>
        <begin position="346"/>
        <end position="364"/>
    </location>
</feature>
<feature type="transmembrane region" description="Helical" evidence="7">
    <location>
        <begin position="53"/>
        <end position="77"/>
    </location>
</feature>
<feature type="transmembrane region" description="Helical" evidence="7">
    <location>
        <begin position="89"/>
        <end position="112"/>
    </location>
</feature>
<evidence type="ECO:0000259" key="8">
    <source>
        <dbReference type="PROSITE" id="PS50850"/>
    </source>
</evidence>
<dbReference type="InterPro" id="IPR036259">
    <property type="entry name" value="MFS_trans_sf"/>
</dbReference>
<organism evidence="9 10">
    <name type="scientific">Paenarthrobacter nicotinovorans</name>
    <name type="common">Arthrobacter nicotinovorans</name>
    <dbReference type="NCBI Taxonomy" id="29320"/>
    <lineage>
        <taxon>Bacteria</taxon>
        <taxon>Bacillati</taxon>
        <taxon>Actinomycetota</taxon>
        <taxon>Actinomycetes</taxon>
        <taxon>Micrococcales</taxon>
        <taxon>Micrococcaceae</taxon>
        <taxon>Paenarthrobacter</taxon>
    </lineage>
</organism>
<evidence type="ECO:0000256" key="3">
    <source>
        <dbReference type="ARBA" id="ARBA00022475"/>
    </source>
</evidence>
<feature type="transmembrane region" description="Helical" evidence="7">
    <location>
        <begin position="398"/>
        <end position="418"/>
    </location>
</feature>
<keyword evidence="3" id="KW-1003">Cell membrane</keyword>
<feature type="transmembrane region" description="Helical" evidence="7">
    <location>
        <begin position="20"/>
        <end position="41"/>
    </location>
</feature>
<reference evidence="9 10" key="1">
    <citation type="journal article" date="2024" name="Appl. Microbiol. Biotechnol.">
        <title>Biosynthetic gene clusters with biotechnological applications in novel Antarctic isolates from Actinomycetota.</title>
        <authorList>
            <person name="Bruna P."/>
            <person name="Nunez-Montero K."/>
            <person name="Contreras M.J."/>
            <person name="Leal K."/>
            <person name="Garcia M."/>
            <person name="Abanto M."/>
            <person name="Barrientos L."/>
        </authorList>
    </citation>
    <scope>NUCLEOTIDE SEQUENCE [LARGE SCALE GENOMIC DNA]</scope>
    <source>
        <strain evidence="9 10">Se16.17</strain>
    </source>
</reference>
<evidence type="ECO:0000256" key="2">
    <source>
        <dbReference type="ARBA" id="ARBA00022448"/>
    </source>
</evidence>
<feature type="transmembrane region" description="Helical" evidence="7">
    <location>
        <begin position="187"/>
        <end position="207"/>
    </location>
</feature>
<dbReference type="InterPro" id="IPR005828">
    <property type="entry name" value="MFS_sugar_transport-like"/>
</dbReference>
<evidence type="ECO:0000256" key="7">
    <source>
        <dbReference type="SAM" id="Phobius"/>
    </source>
</evidence>
<name>A0ABV0GXX9_PAENI</name>
<gene>
    <name evidence="9" type="ORF">V3C41_19865</name>
</gene>
<dbReference type="InterPro" id="IPR005829">
    <property type="entry name" value="Sugar_transporter_CS"/>
</dbReference>
<dbReference type="InterPro" id="IPR020846">
    <property type="entry name" value="MFS_dom"/>
</dbReference>
<evidence type="ECO:0000256" key="5">
    <source>
        <dbReference type="ARBA" id="ARBA00022989"/>
    </source>
</evidence>
<evidence type="ECO:0000313" key="10">
    <source>
        <dbReference type="Proteomes" id="UP001448614"/>
    </source>
</evidence>
<feature type="transmembrane region" description="Helical" evidence="7">
    <location>
        <begin position="163"/>
        <end position="181"/>
    </location>
</feature>
<dbReference type="Pfam" id="PF00083">
    <property type="entry name" value="Sugar_tr"/>
    <property type="match status" value="1"/>
</dbReference>
<evidence type="ECO:0000256" key="4">
    <source>
        <dbReference type="ARBA" id="ARBA00022692"/>
    </source>
</evidence>
<feature type="transmembrane region" description="Helical" evidence="7">
    <location>
        <begin position="371"/>
        <end position="392"/>
    </location>
</feature>
<dbReference type="RefSeq" id="WP_051420757.1">
    <property type="nucleotide sequence ID" value="NZ_JBBMFV010000004.1"/>
</dbReference>
<keyword evidence="6 7" id="KW-0472">Membrane</keyword>
<feature type="transmembrane region" description="Helical" evidence="7">
    <location>
        <begin position="276"/>
        <end position="295"/>
    </location>
</feature>
<dbReference type="EMBL" id="JBBMFV010000004">
    <property type="protein sequence ID" value="MEO3943335.1"/>
    <property type="molecule type" value="Genomic_DNA"/>
</dbReference>
<keyword evidence="10" id="KW-1185">Reference proteome</keyword>
<evidence type="ECO:0000313" key="9">
    <source>
        <dbReference type="EMBL" id="MEO3943335.1"/>
    </source>
</evidence>
<keyword evidence="5 7" id="KW-1133">Transmembrane helix</keyword>
<evidence type="ECO:0000256" key="6">
    <source>
        <dbReference type="ARBA" id="ARBA00023136"/>
    </source>
</evidence>
<feature type="transmembrane region" description="Helical" evidence="7">
    <location>
        <begin position="228"/>
        <end position="256"/>
    </location>
</feature>
<dbReference type="Gene3D" id="1.20.1250.20">
    <property type="entry name" value="MFS general substrate transporter like domains"/>
    <property type="match status" value="2"/>
</dbReference>
<feature type="domain" description="Major facilitator superfamily (MFS) profile" evidence="8">
    <location>
        <begin position="15"/>
        <end position="422"/>
    </location>
</feature>
<comment type="subcellular location">
    <subcellularLocation>
        <location evidence="1">Cell membrane</location>
        <topology evidence="1">Multi-pass membrane protein</topology>
    </subcellularLocation>
</comment>
<dbReference type="PANTHER" id="PTHR43045">
    <property type="entry name" value="SHIKIMATE TRANSPORTER"/>
    <property type="match status" value="1"/>
</dbReference>
<dbReference type="Proteomes" id="UP001448614">
    <property type="component" value="Unassembled WGS sequence"/>
</dbReference>
<feature type="transmembrane region" description="Helical" evidence="7">
    <location>
        <begin position="307"/>
        <end position="340"/>
    </location>
</feature>
<protein>
    <submittedName>
        <fullName evidence="9">MFS transporter</fullName>
    </submittedName>
</protein>
<sequence>MAKIPADRTTAQRRATLGAFVGTAIEWYDFYIFGTAAALVFSKVFYPQAAEGAALMASFATFWVGFLARPLGGIIFGHFGDKIGRKNTLIITLMLMGIATAMIGVLPGYASIGIAAPVLLILLRALQGIAVGGEWGGAVLLATENASEQNKGRAGTWVQQGSPAGSILATLAFLLVGLLPNEQFLAWGWRIPFLFSAVLVVVGLVIRAKVEESAAFTEAKARRKVAEVPVVTVFRVARTAVMLGVLASILGISSAYFGNTFLLAWTTGQLKMDRQVILNIFLATAILQFIWQPMAARIAERIGVLKLMLGALGLALLMIVPLFLALLSGNIVFLATMMVLNVFGGSAYYALLASTLAAAFPIHVRYTGVSVAYQLCATIIGGSTPLVAQALLVGTGPWSVAAFYALLVIATATGVAALERYRLKNLPVDSPAMIGS</sequence>
<dbReference type="PROSITE" id="PS50850">
    <property type="entry name" value="MFS"/>
    <property type="match status" value="1"/>
</dbReference>
<proteinExistence type="predicted"/>